<dbReference type="Proteomes" id="UP000517694">
    <property type="component" value="Unassembled WGS sequence"/>
</dbReference>
<feature type="transmembrane region" description="Helical" evidence="1">
    <location>
        <begin position="106"/>
        <end position="127"/>
    </location>
</feature>
<keyword evidence="1" id="KW-0472">Membrane</keyword>
<feature type="transmembrane region" description="Helical" evidence="1">
    <location>
        <begin position="63"/>
        <end position="85"/>
    </location>
</feature>
<organism evidence="2 3">
    <name type="scientific">Streptomyces mexicanus</name>
    <dbReference type="NCBI Taxonomy" id="178566"/>
    <lineage>
        <taxon>Bacteria</taxon>
        <taxon>Bacillati</taxon>
        <taxon>Actinomycetota</taxon>
        <taxon>Actinomycetes</taxon>
        <taxon>Kitasatosporales</taxon>
        <taxon>Streptomycetaceae</taxon>
        <taxon>Streptomyces</taxon>
    </lineage>
</organism>
<reference evidence="2 3" key="1">
    <citation type="submission" date="2020-08" db="EMBL/GenBank/DDBJ databases">
        <title>Whole-Genome Sequence of French Clinical Streptomyces mexicanus Strain Q0842.</title>
        <authorList>
            <person name="Boxberger M."/>
            <person name="La Scola B."/>
        </authorList>
    </citation>
    <scope>NUCLEOTIDE SEQUENCE [LARGE SCALE GENOMIC DNA]</scope>
    <source>
        <strain evidence="2 3">Marseille-Q0842</strain>
    </source>
</reference>
<sequence length="128" mass="13927">MSPLTTNEWVLVAAVATVVHLVAMRWCMPTPKARRQTSLAPLAGCVFLVPAAAARGYSVSFTLYLYSCGLLMFVIMLAPVGKKVAADILEQERNPLTKVPLNTFSLYWIAISATGCIAAMVSLWPFFS</sequence>
<dbReference type="RefSeq" id="WP_159675242.1">
    <property type="nucleotide sequence ID" value="NZ_JACMHY010000007.1"/>
</dbReference>
<proteinExistence type="predicted"/>
<keyword evidence="1" id="KW-1133">Transmembrane helix</keyword>
<feature type="transmembrane region" description="Helical" evidence="1">
    <location>
        <begin position="6"/>
        <end position="27"/>
    </location>
</feature>
<comment type="caution">
    <text evidence="2">The sequence shown here is derived from an EMBL/GenBank/DDBJ whole genome shotgun (WGS) entry which is preliminary data.</text>
</comment>
<evidence type="ECO:0000256" key="1">
    <source>
        <dbReference type="SAM" id="Phobius"/>
    </source>
</evidence>
<name>A0A7X1I1P5_9ACTN</name>
<accession>A0A7X1I1P5</accession>
<dbReference type="EMBL" id="JACMHY010000007">
    <property type="protein sequence ID" value="MBC2867076.1"/>
    <property type="molecule type" value="Genomic_DNA"/>
</dbReference>
<evidence type="ECO:0000313" key="2">
    <source>
        <dbReference type="EMBL" id="MBC2867076.1"/>
    </source>
</evidence>
<feature type="transmembrane region" description="Helical" evidence="1">
    <location>
        <begin position="39"/>
        <end position="57"/>
    </location>
</feature>
<keyword evidence="1" id="KW-0812">Transmembrane</keyword>
<protein>
    <submittedName>
        <fullName evidence="2">Uncharacterized protein</fullName>
    </submittedName>
</protein>
<evidence type="ECO:0000313" key="3">
    <source>
        <dbReference type="Proteomes" id="UP000517694"/>
    </source>
</evidence>
<dbReference type="OrthoDB" id="4302281at2"/>
<keyword evidence="3" id="KW-1185">Reference proteome</keyword>
<dbReference type="AlphaFoldDB" id="A0A7X1I1P5"/>
<gene>
    <name evidence="2" type="ORF">H1R13_19515</name>
</gene>